<dbReference type="PROSITE" id="PS51462">
    <property type="entry name" value="NUDIX"/>
    <property type="match status" value="1"/>
</dbReference>
<gene>
    <name evidence="3" type="ORF">KHA93_17200</name>
</gene>
<dbReference type="InterPro" id="IPR020084">
    <property type="entry name" value="NUDIX_hydrolase_CS"/>
</dbReference>
<sequence length="148" mass="17213">MIRRAVGAIVTYGKQFLIIHKVKINTSGGKEDIKGEWDFVKGGVKENEDLKKAMLRELEEETGSKSYKCIKQFTEKISFDFPPNLRTKIGCDRQETTMFHFEYVGDPNGLKPQDNEIDEMMFVEKEAILKKLTHFDTIKFFQNNFSTF</sequence>
<dbReference type="Proteomes" id="UP000682713">
    <property type="component" value="Unassembled WGS sequence"/>
</dbReference>
<feature type="domain" description="Nudix hydrolase" evidence="2">
    <location>
        <begin position="1"/>
        <end position="146"/>
    </location>
</feature>
<protein>
    <submittedName>
        <fullName evidence="3">NUDIX domain-containing protein</fullName>
    </submittedName>
</protein>
<accession>A0A942TPW2</accession>
<dbReference type="InterPro" id="IPR015797">
    <property type="entry name" value="NUDIX_hydrolase-like_dom_sf"/>
</dbReference>
<dbReference type="InterPro" id="IPR000086">
    <property type="entry name" value="NUDIX_hydrolase_dom"/>
</dbReference>
<dbReference type="GO" id="GO:0016787">
    <property type="term" value="F:hydrolase activity"/>
    <property type="evidence" value="ECO:0007669"/>
    <property type="project" value="UniProtKB-KW"/>
</dbReference>
<dbReference type="EMBL" id="JAGYPJ010000001">
    <property type="protein sequence ID" value="MBS4201373.1"/>
    <property type="molecule type" value="Genomic_DNA"/>
</dbReference>
<dbReference type="AlphaFoldDB" id="A0A942TPW2"/>
<evidence type="ECO:0000313" key="3">
    <source>
        <dbReference type="EMBL" id="MBS4201373.1"/>
    </source>
</evidence>
<organism evidence="3 4">
    <name type="scientific">Lederbergia citrisecunda</name>
    <dbReference type="NCBI Taxonomy" id="2833583"/>
    <lineage>
        <taxon>Bacteria</taxon>
        <taxon>Bacillati</taxon>
        <taxon>Bacillota</taxon>
        <taxon>Bacilli</taxon>
        <taxon>Bacillales</taxon>
        <taxon>Bacillaceae</taxon>
        <taxon>Lederbergia</taxon>
    </lineage>
</organism>
<dbReference type="PROSITE" id="PS00893">
    <property type="entry name" value="NUDIX_BOX"/>
    <property type="match status" value="1"/>
</dbReference>
<dbReference type="Pfam" id="PF00293">
    <property type="entry name" value="NUDIX"/>
    <property type="match status" value="1"/>
</dbReference>
<keyword evidence="1" id="KW-0378">Hydrolase</keyword>
<name>A0A942TPW2_9BACI</name>
<comment type="caution">
    <text evidence="3">The sequence shown here is derived from an EMBL/GenBank/DDBJ whole genome shotgun (WGS) entry which is preliminary data.</text>
</comment>
<dbReference type="Gene3D" id="3.90.79.10">
    <property type="entry name" value="Nucleoside Triphosphate Pyrophosphohydrolase"/>
    <property type="match status" value="1"/>
</dbReference>
<proteinExistence type="predicted"/>
<evidence type="ECO:0000259" key="2">
    <source>
        <dbReference type="PROSITE" id="PS51462"/>
    </source>
</evidence>
<keyword evidence="4" id="KW-1185">Reference proteome</keyword>
<evidence type="ECO:0000256" key="1">
    <source>
        <dbReference type="ARBA" id="ARBA00022801"/>
    </source>
</evidence>
<dbReference type="SUPFAM" id="SSF55811">
    <property type="entry name" value="Nudix"/>
    <property type="match status" value="1"/>
</dbReference>
<evidence type="ECO:0000313" key="4">
    <source>
        <dbReference type="Proteomes" id="UP000682713"/>
    </source>
</evidence>
<dbReference type="RefSeq" id="WP_213111854.1">
    <property type="nucleotide sequence ID" value="NZ_JAGYPJ010000001.1"/>
</dbReference>
<reference evidence="3 4" key="1">
    <citation type="submission" date="2021-05" db="EMBL/GenBank/DDBJ databases">
        <title>Novel Bacillus species.</title>
        <authorList>
            <person name="Liu G."/>
        </authorList>
    </citation>
    <scope>NUCLEOTIDE SEQUENCE [LARGE SCALE GENOMIC DNA]</scope>
    <source>
        <strain evidence="3 4">FJAT-49732</strain>
    </source>
</reference>